<comment type="caution">
    <text evidence="1">The sequence shown here is derived from an EMBL/GenBank/DDBJ whole genome shotgun (WGS) entry which is preliminary data.</text>
</comment>
<dbReference type="Pfam" id="PF02515">
    <property type="entry name" value="CoA_transf_3"/>
    <property type="match status" value="1"/>
</dbReference>
<dbReference type="AlphaFoldDB" id="A0A2K2UAH7"/>
<evidence type="ECO:0000313" key="1">
    <source>
        <dbReference type="EMBL" id="PNV67323.1"/>
    </source>
</evidence>
<evidence type="ECO:0000313" key="2">
    <source>
        <dbReference type="Proteomes" id="UP000236197"/>
    </source>
</evidence>
<dbReference type="PANTHER" id="PTHR48228:SF5">
    <property type="entry name" value="ALPHA-METHYLACYL-COA RACEMASE"/>
    <property type="match status" value="1"/>
</dbReference>
<dbReference type="InterPro" id="IPR050509">
    <property type="entry name" value="CoA-transferase_III"/>
</dbReference>
<dbReference type="Proteomes" id="UP000236197">
    <property type="component" value="Unassembled WGS sequence"/>
</dbReference>
<name>A0A2K2UAH7_9ACTN</name>
<dbReference type="InterPro" id="IPR023606">
    <property type="entry name" value="CoA-Trfase_III_dom_1_sf"/>
</dbReference>
<sequence length="407" mass="44961">MAKNTPFSKLTVLDFSRYLPGGYATQVLADLGATVIKVEDTGLGDFMRHDYPTMGGGISYYVTALGRNKKSVSLNLKDSEVVDWFLKMAAEADVIVESFRPGVTKKLGIDYESVKAINPGIIYCSISGYGAEDPRSKKAQHDLNMQATSGYLSVNHGSMSPLHLCDLSSGMVAGQAMLAALYAREVTGEGSYIDTSMFDCFVWWNSLLDSRWCFNGGECKREDLEYPSTAYNVYETADGGKLALGMVEAKFWEPFCDAIGHPEIKPTGLMREWEAPEAFEVVREAIKSKTTAEWMEWLEDKDFCIAKVNSKTEAVEQITRENPEALAWVEFPRVGRVLQTGLPHHISTIPVEISEFEEVSPLGADTAEYLKKVGADDATIARLKESGSIRLGDDIEPEEDRAPIAPR</sequence>
<dbReference type="RefSeq" id="WP_103265415.1">
    <property type="nucleotide sequence ID" value="NZ_CABMLE010000010.1"/>
</dbReference>
<organism evidence="1 2">
    <name type="scientific">Enteroscipio rubneri</name>
    <dbReference type="NCBI Taxonomy" id="2070686"/>
    <lineage>
        <taxon>Bacteria</taxon>
        <taxon>Bacillati</taxon>
        <taxon>Actinomycetota</taxon>
        <taxon>Coriobacteriia</taxon>
        <taxon>Eggerthellales</taxon>
        <taxon>Eggerthellaceae</taxon>
        <taxon>Enteroscipio</taxon>
    </lineage>
</organism>
<dbReference type="OrthoDB" id="9797653at2"/>
<reference evidence="2" key="1">
    <citation type="submission" date="2018-01" db="EMBL/GenBank/DDBJ databases">
        <title>Rubneribacter badeniensis gen. nov., sp. nov., and Colonibacter rubneri, gen. nov., sp. nov., WGS of new members of the Eggerthellaceae.</title>
        <authorList>
            <person name="Danylec N."/>
            <person name="Stoll D.A."/>
            <person name="Doetsch A."/>
            <person name="Kulling S.E."/>
            <person name="Huch M."/>
        </authorList>
    </citation>
    <scope>NUCLEOTIDE SEQUENCE [LARGE SCALE GENOMIC DNA]</scope>
    <source>
        <strain evidence="2">ResAG-96</strain>
    </source>
</reference>
<dbReference type="PANTHER" id="PTHR48228">
    <property type="entry name" value="SUCCINYL-COA--D-CITRAMALATE COA-TRANSFERASE"/>
    <property type="match status" value="1"/>
</dbReference>
<dbReference type="GO" id="GO:0016740">
    <property type="term" value="F:transferase activity"/>
    <property type="evidence" value="ECO:0007669"/>
    <property type="project" value="UniProtKB-KW"/>
</dbReference>
<gene>
    <name evidence="1" type="ORF">C2L71_08770</name>
</gene>
<protein>
    <submittedName>
        <fullName evidence="1">CoA transferase</fullName>
    </submittedName>
</protein>
<dbReference type="SUPFAM" id="SSF89796">
    <property type="entry name" value="CoA-transferase family III (CaiB/BaiF)"/>
    <property type="match status" value="1"/>
</dbReference>
<keyword evidence="1" id="KW-0808">Transferase</keyword>
<proteinExistence type="predicted"/>
<dbReference type="Gene3D" id="3.30.1540.10">
    <property type="entry name" value="formyl-coa transferase, domain 3"/>
    <property type="match status" value="1"/>
</dbReference>
<dbReference type="Gene3D" id="3.40.50.10540">
    <property type="entry name" value="Crotonobetainyl-coa:carnitine coa-transferase, domain 1"/>
    <property type="match status" value="1"/>
</dbReference>
<dbReference type="InterPro" id="IPR003673">
    <property type="entry name" value="CoA-Trfase_fam_III"/>
</dbReference>
<dbReference type="EMBL" id="PPEK01000010">
    <property type="protein sequence ID" value="PNV67323.1"/>
    <property type="molecule type" value="Genomic_DNA"/>
</dbReference>
<keyword evidence="2" id="KW-1185">Reference proteome</keyword>
<dbReference type="InterPro" id="IPR044855">
    <property type="entry name" value="CoA-Trfase_III_dom3_sf"/>
</dbReference>
<accession>A0A2K2UAH7</accession>